<evidence type="ECO:0000256" key="1">
    <source>
        <dbReference type="ARBA" id="ARBA00010556"/>
    </source>
</evidence>
<comment type="caution">
    <text evidence="6">The sequence shown here is derived from an EMBL/GenBank/DDBJ whole genome shotgun (WGS) entry which is preliminary data.</text>
</comment>
<dbReference type="Pfam" id="PF11974">
    <property type="entry name" value="bMG3"/>
    <property type="match status" value="1"/>
</dbReference>
<evidence type="ECO:0000313" key="7">
    <source>
        <dbReference type="Proteomes" id="UP001176468"/>
    </source>
</evidence>
<reference evidence="6" key="1">
    <citation type="submission" date="2023-07" db="EMBL/GenBank/DDBJ databases">
        <authorList>
            <person name="Kim M.K."/>
        </authorList>
    </citation>
    <scope>NUCLEOTIDE SEQUENCE</scope>
    <source>
        <strain evidence="6">CA1-15</strain>
    </source>
</reference>
<proteinExistence type="inferred from homology"/>
<dbReference type="Pfam" id="PF17973">
    <property type="entry name" value="bMG10"/>
    <property type="match status" value="1"/>
</dbReference>
<dbReference type="Pfam" id="PF00207">
    <property type="entry name" value="A2M"/>
    <property type="match status" value="1"/>
</dbReference>
<dbReference type="Pfam" id="PF07703">
    <property type="entry name" value="A2M_BRD"/>
    <property type="match status" value="1"/>
</dbReference>
<feature type="domain" description="Alpha-2-macroglobulin bait region" evidence="4">
    <location>
        <begin position="1012"/>
        <end position="1192"/>
    </location>
</feature>
<feature type="signal peptide" evidence="3">
    <location>
        <begin position="1"/>
        <end position="19"/>
    </location>
</feature>
<evidence type="ECO:0000313" key="6">
    <source>
        <dbReference type="EMBL" id="MDO7841346.1"/>
    </source>
</evidence>
<dbReference type="InterPro" id="IPR041246">
    <property type="entry name" value="Bact_MG10"/>
</dbReference>
<protein>
    <submittedName>
        <fullName evidence="6">MG2 domain-containing protein</fullName>
    </submittedName>
</protein>
<dbReference type="RefSeq" id="WP_304559813.1">
    <property type="nucleotide sequence ID" value="NZ_JAUQSZ010000002.1"/>
</dbReference>
<dbReference type="Proteomes" id="UP001176468">
    <property type="component" value="Unassembled WGS sequence"/>
</dbReference>
<evidence type="ECO:0000256" key="2">
    <source>
        <dbReference type="SAM" id="MobiDB-lite"/>
    </source>
</evidence>
<evidence type="ECO:0000259" key="4">
    <source>
        <dbReference type="SMART" id="SM01359"/>
    </source>
</evidence>
<dbReference type="InterPro" id="IPR021868">
    <property type="entry name" value="Alpha_2_Macroglob_MG3"/>
</dbReference>
<dbReference type="Gene3D" id="1.50.10.20">
    <property type="match status" value="1"/>
</dbReference>
<name>A0ABT8ZUT8_9SPHN</name>
<feature type="chain" id="PRO_5045802291" evidence="3">
    <location>
        <begin position="20"/>
        <end position="1937"/>
    </location>
</feature>
<sequence>MKLMGRIALLMMAIAPVAAFGDASPQVVLATPGVGDGAIERFTTRFSQPMVALGDPRATSPYTVDCAMAGTGRWVDPQTYVYEFEKGLPGGTVCTFTLADKLKSVSGYEVTGQRAFKVDAGGPVARAVLPAQYDGAIEEDQTFLVAANLPATAASINANAYCAVDGIGEKIPVDILPVDLAKLISDMGTSDWNVRNFLENAGLPAKVPDSAADRQKAYGAVVALKCRRPLPPGRDVALMWGANIASAAGKIAGADQKFDFKVREPFSARFECSRVNAQAGCSPVEKAYVRFTAPIAMSDAKQIAITTADGKTIAPKFDKDDEKKATISDITFASPLPPATKATVAIPAGLKDESGRTLQNAKRFPLEVRFDEAPPLIKFAANFGILEAKQGGVLPVTVRNVEPDLQGHNIAMPGQTLRVAGSDGQVAQWLRTVGKAGDYASHEIKQGDKDVTINDTGATSIMPTGEGSPIKLGLPGKGKDFEVMGIPLTKPGFYVVELASPVLGQALLGRKEPRFVASAALVTNMAVHFKWGRERSLAWVTYLDTGKPVANAEVRISDSCTGQQYVHGATDRTGGVMVPAGLPDPETYGSCEGDSHPLMVSARLGDDFSFTLTDWGEGIKPYDFDLPYGYSAPGQLLHTVFDRALVLQGETINMKHILRTSVGTGFGMAPAVTGTLHLSHRGSDTSFDLPVTIDANGIGESAWTAPQGAPMGDYDVSIVKADGTTVSSGQSFKLDEYKLPTMRATVTGPKDAAVRPTTMPLDLFVGYLSGGGAANLPVDLRVGYFARSTTPEGYEGYTFGGAKVVEGTKPLNGDGEEEQTPLPPTQTLPATLRADGTAKSTIDVPQTLDGATDMLVEMDYQDANGQVLTASKRIPVFPSNVQLGVKTDGWLMKQDDLRLRFVALDTSGKPIANQSVAVALYSRKILTARRRLIGGFYAYDNQMTTAKLSASCSATTDAQGLATCKVDPGLSGEVYAVATTKDANGNEARATTSVWLAGDDDWWFGGDNGDRMDVVPEKPSYAAGETGRFQVRMPFRQATALVTVEREGVLSSFVTQISGTDPVVEVPMPGSYAPDVFVSVMVVRGRTESGFWSWVDGIARSLGLSSAPPEGQEPTALVDLAKPSYRLGIAKVKVGWEAHKLAVTVTPDRDTKKAYAARDVAQVEIAVKTPDGKPAREADVAFAAVDQALLQLAPNDSWDVLTAVMGERPISVLTSTAQTQVVGKRHYGKKAVEAGGGGGADSSGLNRENFQPVLLWKGHVQLDGSGRAKVAVPLSDALSSFKLVAIATQGAQLYGTGMADVRTAQDLSIYAAMPPLVRSGDFYAAAFTLRNGSDKPMTVTATVDVTPRVAKGNPLTLTIPAGGASPIAWNLTAPENVANLRWHVTVKAANAKAADQISVGQEVIPALPVEVWAATLARVGDNTSIPINRPAGALAGRGTVDIRLADTLAPPLAGVRSFMAAYPYTCFEQRLSRAVALGDGGQWSSLAGDIPAYQAPDGLLRYWPSDSLKGSEALTAYVLSMTSEAGFPIPDAPRTKMIEAMKAVLDGRLRNETYGDPRLQKIAAFAALARAGAATPAMVGQLQMTPKDMPSATLADYMLAIDKVPGLANAAALRTSAEGELRTRLVYEGTRLDLSDKANSIWWLMSSTDEASIKAVIATLGRPGWQDEAAKMMVGVSLRQLKGHWDTTTANAWGTIAARKFASIYPATAITGATDLTLAGRTITKPWPLSPDQRVASFALPPAQTPLVMRQSGGAGPWANVSVSAAVPLLKPLFNGYRMVRKVDVVQARVPGRLTRGDVLKITIAVEASAERNWVVINDPIPAGATIIGNLGGQSEMLASQGQAGDGTRFNFRDADGKLWDVQAGVSAAYVERRNDSWRAYFDWVPRGTFAASYLIRLNGAGHFSMPPSRVEAMYSPEIRAQVPIAPVDIAQISTKK</sequence>
<dbReference type="InterPro" id="IPR008930">
    <property type="entry name" value="Terpenoid_cyclase/PrenylTrfase"/>
</dbReference>
<dbReference type="SUPFAM" id="SSF48239">
    <property type="entry name" value="Terpenoid cyclases/Protein prenyltransferases"/>
    <property type="match status" value="1"/>
</dbReference>
<evidence type="ECO:0000259" key="5">
    <source>
        <dbReference type="SMART" id="SM01360"/>
    </source>
</evidence>
<gene>
    <name evidence="6" type="ORF">Q5H94_03335</name>
</gene>
<keyword evidence="3" id="KW-0732">Signal</keyword>
<dbReference type="SMART" id="SM01360">
    <property type="entry name" value="A2M"/>
    <property type="match status" value="1"/>
</dbReference>
<feature type="region of interest" description="Disordered" evidence="2">
    <location>
        <begin position="809"/>
        <end position="829"/>
    </location>
</feature>
<keyword evidence="7" id="KW-1185">Reference proteome</keyword>
<dbReference type="SMART" id="SM01359">
    <property type="entry name" value="A2M_N_2"/>
    <property type="match status" value="1"/>
</dbReference>
<dbReference type="Pfam" id="PF01835">
    <property type="entry name" value="MG2"/>
    <property type="match status" value="1"/>
</dbReference>
<dbReference type="InterPro" id="IPR002890">
    <property type="entry name" value="MG2"/>
</dbReference>
<dbReference type="InterPro" id="IPR051802">
    <property type="entry name" value="YfhM-like"/>
</dbReference>
<dbReference type="PANTHER" id="PTHR40094">
    <property type="entry name" value="ALPHA-2-MACROGLOBULIN HOMOLOG"/>
    <property type="match status" value="1"/>
</dbReference>
<organism evidence="6 7">
    <name type="scientific">Sphingomonas immobilis</name>
    <dbReference type="NCBI Taxonomy" id="3063997"/>
    <lineage>
        <taxon>Bacteria</taxon>
        <taxon>Pseudomonadati</taxon>
        <taxon>Pseudomonadota</taxon>
        <taxon>Alphaproteobacteria</taxon>
        <taxon>Sphingomonadales</taxon>
        <taxon>Sphingomonadaceae</taxon>
        <taxon>Sphingomonas</taxon>
    </lineage>
</organism>
<accession>A0ABT8ZUT8</accession>
<dbReference type="EMBL" id="JAUQSZ010000002">
    <property type="protein sequence ID" value="MDO7841346.1"/>
    <property type="molecule type" value="Genomic_DNA"/>
</dbReference>
<comment type="similarity">
    <text evidence="1">Belongs to the protease inhibitor I39 (alpha-2-macroglobulin) family. Bacterial alpha-2-macroglobulin subfamily.</text>
</comment>
<dbReference type="InterPro" id="IPR011625">
    <property type="entry name" value="A2M_N_BRD"/>
</dbReference>
<dbReference type="InterPro" id="IPR001599">
    <property type="entry name" value="Macroglobln_a2"/>
</dbReference>
<evidence type="ECO:0000256" key="3">
    <source>
        <dbReference type="SAM" id="SignalP"/>
    </source>
</evidence>
<dbReference type="PANTHER" id="PTHR40094:SF1">
    <property type="entry name" value="UBIQUITIN DOMAIN-CONTAINING PROTEIN"/>
    <property type="match status" value="1"/>
</dbReference>
<feature type="domain" description="Alpha-2-macroglobulin" evidence="5">
    <location>
        <begin position="1253"/>
        <end position="1343"/>
    </location>
</feature>